<evidence type="ECO:0000313" key="5">
    <source>
        <dbReference type="EnsemblPlants" id="KQJ82746"/>
    </source>
</evidence>
<reference evidence="4 5" key="1">
    <citation type="journal article" date="2010" name="Nature">
        <title>Genome sequencing and analysis of the model grass Brachypodium distachyon.</title>
        <authorList>
            <consortium name="International Brachypodium Initiative"/>
        </authorList>
    </citation>
    <scope>NUCLEOTIDE SEQUENCE [LARGE SCALE GENOMIC DNA]</scope>
    <source>
        <strain evidence="4 5">Bd21</strain>
    </source>
</reference>
<dbReference type="GeneID" id="100822713"/>
<protein>
    <recommendedName>
        <fullName evidence="7">T-complex protein 11</fullName>
    </recommendedName>
</protein>
<feature type="compositionally biased region" description="Basic residues" evidence="3">
    <location>
        <begin position="366"/>
        <end position="388"/>
    </location>
</feature>
<sequence>MDVREPVALEIPVEDGAAARLPPRIRRRLLEGRSGGGGGPTSAEEIEAKLKEADHRRQQFYEWLSCKARKKPRSPSWSSQEEDYGQRLEAKLQAAEQKRLSLLAKAQNRLAKLDELRQAAKNDVEMRFEKEKEKLETRVESRVRQAAENRTRLLHADMQRRAALKERKARSLVQKATSESKYTERVRSEILQKRVAAEKKRLGLLEAEKRKAQARLMHIQRAAKTVCSQRETERMKLKEQLESKLQRAKRKRAEYLKQRGSPCSSAHADYIKHADILSRKLARCWRSFVKSRKTTLALVQAYDALEINGKSVKAMPFEKLAMSMESLTALEATKALLDRLEKRLILCQSAGLSSVENIDHLLKHLGSPKRKAPPNRQGKPRVAAKRPARSSEISKSSRYSLRVVLCAYMVLAHPSAVLSGQGEQEKLLMESATDFIREFELLVKTVLEGPGRASRQPSLDTFTAESSSHQMSSEITGQSKFRTQLVNFDKAWCAYLYRFVVWKVKDARSLEGDLVRAACKLELSMMQTCKLTADGQSHNLTHDMKAIQKQVTDDQKLLREKVQHLSGDAGIERMNSALSDARSKFFEAKENGNPLATPVANISTPLGINLSGQLPPSEISPSSKKAAEGSRPVVRSLFGASSSSSSTTPVNLPTENEHMVNEMLHKNGVAFAGKSDAASTVEKDLQTKLREAMEKAFWDVLTDSMRGDKPDYSQLINLVKEVRDSLHDLAPKEWKEEILANIDIEILSQVLESGSQDTQYLGQILHYSLAMVRKLSAAAKEDEMKKSHEKLLSELAASSEVNNDKAISSFVIAVIKGLRFTLEEIKELQVEVSKAHIQLMQPMITGSAGVEYLQKAFNDRYGPPANASSSLPLTLQWVSTSKNIVEEEWSEHLGALSVLPAADHAQPLVTVLRSGHGAPGPQAASLSAAGSSGLPECKGDKIDKLVRIGLLQLISGMEGLQLQSTPESFHLNFMRLRAVQGQFQEVIVMATSMLVLRQVLMSENSKITPLELENVISELFGTLVKLLDSSPEAGTEEIVEAMMSSSASAGSVSDEKIQSRRQIITRVLLKSLQDGDVVFKKVSRAVHCAFRGVVLGGSGMKGQKLADAALRRVGAGKLADRVVKASEVLIMVATVTEKVHGPWYNALA</sequence>
<name>I1IXZ6_BRADI</name>
<dbReference type="Proteomes" id="UP000008810">
    <property type="component" value="Chromosome 5"/>
</dbReference>
<evidence type="ECO:0000313" key="4">
    <source>
        <dbReference type="EMBL" id="KQJ82746.1"/>
    </source>
</evidence>
<dbReference type="PANTHER" id="PTHR12832:SF11">
    <property type="entry name" value="LD23868P"/>
    <property type="match status" value="1"/>
</dbReference>
<dbReference type="AlphaFoldDB" id="I1IXZ6"/>
<gene>
    <name evidence="5" type="primary">LOC100822713</name>
    <name evidence="4" type="ORF">BRADI_5g10770v3</name>
</gene>
<evidence type="ECO:0008006" key="7">
    <source>
        <dbReference type="Google" id="ProtNLM"/>
    </source>
</evidence>
<dbReference type="KEGG" id="bdi:100822713"/>
<dbReference type="EnsemblPlants" id="KQJ82746">
    <property type="protein sequence ID" value="KQJ82746"/>
    <property type="gene ID" value="BRADI_5g10770v3"/>
</dbReference>
<dbReference type="OrthoDB" id="276323at2759"/>
<feature type="compositionally biased region" description="Polar residues" evidence="3">
    <location>
        <begin position="455"/>
        <end position="474"/>
    </location>
</feature>
<dbReference type="RefSeq" id="XP_010239936.1">
    <property type="nucleotide sequence ID" value="XM_010241634.3"/>
</dbReference>
<feature type="region of interest" description="Disordered" evidence="3">
    <location>
        <begin position="28"/>
        <end position="47"/>
    </location>
</feature>
<dbReference type="Gramene" id="KQJ82746">
    <property type="protein sequence ID" value="KQJ82746"/>
    <property type="gene ID" value="BRADI_5g10770v3"/>
</dbReference>
<proteinExistence type="inferred from homology"/>
<dbReference type="OMA" id="VWNCKDQ"/>
<dbReference type="STRING" id="15368.I1IXZ6"/>
<dbReference type="HOGENOM" id="CLU_006472_0_0_1"/>
<reference evidence="4" key="2">
    <citation type="submission" date="2017-06" db="EMBL/GenBank/DDBJ databases">
        <title>WGS assembly of Brachypodium distachyon.</title>
        <authorList>
            <consortium name="The International Brachypodium Initiative"/>
            <person name="Lucas S."/>
            <person name="Harmon-Smith M."/>
            <person name="Lail K."/>
            <person name="Tice H."/>
            <person name="Grimwood J."/>
            <person name="Bruce D."/>
            <person name="Barry K."/>
            <person name="Shu S."/>
            <person name="Lindquist E."/>
            <person name="Wang M."/>
            <person name="Pitluck S."/>
            <person name="Vogel J.P."/>
            <person name="Garvin D.F."/>
            <person name="Mockler T.C."/>
            <person name="Schmutz J."/>
            <person name="Rokhsar D."/>
            <person name="Bevan M.W."/>
        </authorList>
    </citation>
    <scope>NUCLEOTIDE SEQUENCE</scope>
    <source>
        <strain evidence="4">Bd21</strain>
    </source>
</reference>
<organism evidence="5">
    <name type="scientific">Brachypodium distachyon</name>
    <name type="common">Purple false brome</name>
    <name type="synonym">Trachynia distachya</name>
    <dbReference type="NCBI Taxonomy" id="15368"/>
    <lineage>
        <taxon>Eukaryota</taxon>
        <taxon>Viridiplantae</taxon>
        <taxon>Streptophyta</taxon>
        <taxon>Embryophyta</taxon>
        <taxon>Tracheophyta</taxon>
        <taxon>Spermatophyta</taxon>
        <taxon>Magnoliopsida</taxon>
        <taxon>Liliopsida</taxon>
        <taxon>Poales</taxon>
        <taxon>Poaceae</taxon>
        <taxon>BOP clade</taxon>
        <taxon>Pooideae</taxon>
        <taxon>Stipodae</taxon>
        <taxon>Brachypodieae</taxon>
        <taxon>Brachypodium</taxon>
    </lineage>
</organism>
<dbReference type="EMBL" id="CM000884">
    <property type="protein sequence ID" value="KQJ82746.1"/>
    <property type="molecule type" value="Genomic_DNA"/>
</dbReference>
<evidence type="ECO:0000256" key="2">
    <source>
        <dbReference type="SAM" id="Coils"/>
    </source>
</evidence>
<comment type="similarity">
    <text evidence="1">Belongs to the TCP11 family.</text>
</comment>
<evidence type="ECO:0000313" key="6">
    <source>
        <dbReference type="Proteomes" id="UP000008810"/>
    </source>
</evidence>
<feature type="coiled-coil region" evidence="2">
    <location>
        <begin position="85"/>
        <end position="123"/>
    </location>
</feature>
<dbReference type="PANTHER" id="PTHR12832">
    <property type="entry name" value="TESTIS-SPECIFIC PROTEIN PBS13 T-COMPLEX 11"/>
    <property type="match status" value="1"/>
</dbReference>
<feature type="region of interest" description="Disordered" evidence="3">
    <location>
        <begin position="365"/>
        <end position="393"/>
    </location>
</feature>
<evidence type="ECO:0000256" key="1">
    <source>
        <dbReference type="ARBA" id="ARBA00010954"/>
    </source>
</evidence>
<dbReference type="InterPro" id="IPR008862">
    <property type="entry name" value="Tcp11"/>
</dbReference>
<keyword evidence="2" id="KW-0175">Coiled coil</keyword>
<reference evidence="5" key="3">
    <citation type="submission" date="2018-08" db="UniProtKB">
        <authorList>
            <consortium name="EnsemblPlants"/>
        </authorList>
    </citation>
    <scope>IDENTIFICATION</scope>
    <source>
        <strain evidence="5">cv. Bd21</strain>
    </source>
</reference>
<accession>I1IXZ6</accession>
<feature type="region of interest" description="Disordered" evidence="3">
    <location>
        <begin position="454"/>
        <end position="474"/>
    </location>
</feature>
<feature type="coiled-coil region" evidence="2">
    <location>
        <begin position="188"/>
        <end position="258"/>
    </location>
</feature>
<evidence type="ECO:0000256" key="3">
    <source>
        <dbReference type="SAM" id="MobiDB-lite"/>
    </source>
</evidence>
<dbReference type="eggNOG" id="KOG1981">
    <property type="taxonomic scope" value="Eukaryota"/>
</dbReference>
<dbReference type="GO" id="GO:0007165">
    <property type="term" value="P:signal transduction"/>
    <property type="evidence" value="ECO:0000318"/>
    <property type="project" value="GO_Central"/>
</dbReference>
<keyword evidence="6" id="KW-1185">Reference proteome</keyword>
<dbReference type="Pfam" id="PF05794">
    <property type="entry name" value="Tcp11"/>
    <property type="match status" value="1"/>
</dbReference>